<organism evidence="16 17">
    <name type="scientific">Methyloglobulus morosus KoM1</name>
    <dbReference type="NCBI Taxonomy" id="1116472"/>
    <lineage>
        <taxon>Bacteria</taxon>
        <taxon>Pseudomonadati</taxon>
        <taxon>Pseudomonadota</taxon>
        <taxon>Gammaproteobacteria</taxon>
        <taxon>Methylococcales</taxon>
        <taxon>Methylococcaceae</taxon>
        <taxon>Methyloglobulus</taxon>
    </lineage>
</organism>
<evidence type="ECO:0000256" key="6">
    <source>
        <dbReference type="ARBA" id="ARBA00022519"/>
    </source>
</evidence>
<evidence type="ECO:0000313" key="17">
    <source>
        <dbReference type="Proteomes" id="UP000017842"/>
    </source>
</evidence>
<keyword evidence="9" id="KW-0375">Hydrogen ion transport</keyword>
<evidence type="ECO:0000256" key="10">
    <source>
        <dbReference type="ARBA" id="ARBA00022989"/>
    </source>
</evidence>
<accession>V5E190</accession>
<evidence type="ECO:0000259" key="15">
    <source>
        <dbReference type="Pfam" id="PF20560"/>
    </source>
</evidence>
<evidence type="ECO:0000256" key="5">
    <source>
        <dbReference type="ARBA" id="ARBA00022500"/>
    </source>
</evidence>
<name>V5E190_9GAMM</name>
<keyword evidence="3" id="KW-0813">Transport</keyword>
<dbReference type="STRING" id="1116472.MGMO_25c00040"/>
<proteinExistence type="inferred from homology"/>
<evidence type="ECO:0000256" key="2">
    <source>
        <dbReference type="ARBA" id="ARBA00008038"/>
    </source>
</evidence>
<keyword evidence="8" id="KW-0283">Flagellar rotation</keyword>
<dbReference type="EMBL" id="AYLO01000025">
    <property type="protein sequence ID" value="ESS73326.1"/>
    <property type="molecule type" value="Genomic_DNA"/>
</dbReference>
<keyword evidence="7 13" id="KW-0812">Transmembrane</keyword>
<dbReference type="Proteomes" id="UP000017842">
    <property type="component" value="Unassembled WGS sequence"/>
</dbReference>
<dbReference type="InterPro" id="IPR046786">
    <property type="entry name" value="MotA_N"/>
</dbReference>
<dbReference type="InterPro" id="IPR002898">
    <property type="entry name" value="MotA_ExbB_proton_chnl"/>
</dbReference>
<feature type="transmembrane region" description="Helical" evidence="13">
    <location>
        <begin position="164"/>
        <end position="183"/>
    </location>
</feature>
<dbReference type="GO" id="GO:0006935">
    <property type="term" value="P:chemotaxis"/>
    <property type="evidence" value="ECO:0007669"/>
    <property type="project" value="UniProtKB-KW"/>
</dbReference>
<comment type="similarity">
    <text evidence="2">Belongs to the MotA family.</text>
</comment>
<keyword evidence="11" id="KW-0406">Ion transport</keyword>
<evidence type="ECO:0000313" key="16">
    <source>
        <dbReference type="EMBL" id="ESS73326.1"/>
    </source>
</evidence>
<sequence>MLVIVGYVLIIGAIMGGFIGGGGHPAVLFQPFEFVIIIGAALGAFVCGNSMHVIKASLKEGTGTLKGAPCDKAFYLELLMSFNTLSSKIRKEGLLSLEDVIDGPEIETIFSPKVMKDHHLMEFIRDNLRLMVTGIEAHVLEDLMDQALETHHEEGHGPIKAVKGLADGMPAFGIVAAVLGVVHTMESVSLPPAELGKLIAAALVGTFLGILLAYGFISPVSSVMEDRLEALGNAYKCTQKGLLCCANAISPTMTAEYMRAMIPSNLRPTFAELDEQLKAHKNKPAEG</sequence>
<dbReference type="RefSeq" id="WP_023493639.1">
    <property type="nucleotide sequence ID" value="NZ_AYLO01000025.1"/>
</dbReference>
<feature type="domain" description="Motility protein A N-terminal" evidence="15">
    <location>
        <begin position="4"/>
        <end position="93"/>
    </location>
</feature>
<evidence type="ECO:0000256" key="9">
    <source>
        <dbReference type="ARBA" id="ARBA00022781"/>
    </source>
</evidence>
<dbReference type="InterPro" id="IPR022522">
    <property type="entry name" value="Flagellar_motor_stator_MotA"/>
</dbReference>
<dbReference type="PATRIC" id="fig|1116472.3.peg.754"/>
<reference evidence="16 17" key="1">
    <citation type="journal article" date="2013" name="Genome Announc.">
        <title>Draft Genome Sequence of the Methanotrophic Gammaproteobacterium Methyloglobulus morosus DSM 22980 Strain KoM1.</title>
        <authorList>
            <person name="Poehlein A."/>
            <person name="Deutzmann J.S."/>
            <person name="Daniel R."/>
            <person name="Simeonova D.D."/>
        </authorList>
    </citation>
    <scope>NUCLEOTIDE SEQUENCE [LARGE SCALE GENOMIC DNA]</scope>
    <source>
        <strain evidence="16 17">KoM1</strain>
    </source>
</reference>
<evidence type="ECO:0000256" key="1">
    <source>
        <dbReference type="ARBA" id="ARBA00004429"/>
    </source>
</evidence>
<evidence type="ECO:0000256" key="4">
    <source>
        <dbReference type="ARBA" id="ARBA00022475"/>
    </source>
</evidence>
<evidence type="ECO:0000256" key="11">
    <source>
        <dbReference type="ARBA" id="ARBA00023065"/>
    </source>
</evidence>
<dbReference type="Pfam" id="PF20560">
    <property type="entry name" value="MotA_N"/>
    <property type="match status" value="1"/>
</dbReference>
<evidence type="ECO:0000256" key="3">
    <source>
        <dbReference type="ARBA" id="ARBA00022448"/>
    </source>
</evidence>
<keyword evidence="4" id="KW-1003">Cell membrane</keyword>
<gene>
    <name evidence="16" type="primary">motA</name>
    <name evidence="16" type="ORF">MGMO_25c00040</name>
</gene>
<keyword evidence="5" id="KW-0145">Chemotaxis</keyword>
<keyword evidence="12 13" id="KW-0472">Membrane</keyword>
<keyword evidence="17" id="KW-1185">Reference proteome</keyword>
<feature type="transmembrane region" description="Helical" evidence="13">
    <location>
        <begin position="195"/>
        <end position="217"/>
    </location>
</feature>
<comment type="subcellular location">
    <subcellularLocation>
        <location evidence="1">Cell inner membrane</location>
        <topology evidence="1">Multi-pass membrane protein</topology>
    </subcellularLocation>
</comment>
<feature type="domain" description="MotA/TolQ/ExbB proton channel" evidence="14">
    <location>
        <begin position="118"/>
        <end position="231"/>
    </location>
</feature>
<evidence type="ECO:0000256" key="8">
    <source>
        <dbReference type="ARBA" id="ARBA00022779"/>
    </source>
</evidence>
<dbReference type="PANTHER" id="PTHR30433">
    <property type="entry name" value="CHEMOTAXIS PROTEIN MOTA"/>
    <property type="match status" value="1"/>
</dbReference>
<evidence type="ECO:0000256" key="12">
    <source>
        <dbReference type="ARBA" id="ARBA00023136"/>
    </source>
</evidence>
<dbReference type="NCBIfam" id="TIGR03818">
    <property type="entry name" value="MotA1"/>
    <property type="match status" value="1"/>
</dbReference>
<dbReference type="GO" id="GO:0005886">
    <property type="term" value="C:plasma membrane"/>
    <property type="evidence" value="ECO:0007669"/>
    <property type="project" value="UniProtKB-SubCell"/>
</dbReference>
<dbReference type="AlphaFoldDB" id="V5E190"/>
<dbReference type="GO" id="GO:1902600">
    <property type="term" value="P:proton transmembrane transport"/>
    <property type="evidence" value="ECO:0007669"/>
    <property type="project" value="UniProtKB-KW"/>
</dbReference>
<keyword evidence="6" id="KW-0997">Cell inner membrane</keyword>
<evidence type="ECO:0000259" key="14">
    <source>
        <dbReference type="Pfam" id="PF01618"/>
    </source>
</evidence>
<dbReference type="PROSITE" id="PS01307">
    <property type="entry name" value="MOTA"/>
    <property type="match status" value="1"/>
</dbReference>
<feature type="transmembrane region" description="Helical" evidence="13">
    <location>
        <begin position="7"/>
        <end position="28"/>
    </location>
</feature>
<protein>
    <submittedName>
        <fullName evidence="16">Motility protein A</fullName>
    </submittedName>
</protein>
<feature type="transmembrane region" description="Helical" evidence="13">
    <location>
        <begin position="34"/>
        <end position="54"/>
    </location>
</feature>
<dbReference type="InterPro" id="IPR047055">
    <property type="entry name" value="MotA-like"/>
</dbReference>
<dbReference type="InterPro" id="IPR000540">
    <property type="entry name" value="Flag_MotA_CS"/>
</dbReference>
<dbReference type="GO" id="GO:0071978">
    <property type="term" value="P:bacterial-type flagellum-dependent swarming motility"/>
    <property type="evidence" value="ECO:0007669"/>
    <property type="project" value="InterPro"/>
</dbReference>
<dbReference type="OrthoDB" id="9782603at2"/>
<comment type="caution">
    <text evidence="16">The sequence shown here is derived from an EMBL/GenBank/DDBJ whole genome shotgun (WGS) entry which is preliminary data.</text>
</comment>
<dbReference type="eggNOG" id="COG1291">
    <property type="taxonomic scope" value="Bacteria"/>
</dbReference>
<evidence type="ECO:0000256" key="13">
    <source>
        <dbReference type="SAM" id="Phobius"/>
    </source>
</evidence>
<keyword evidence="10 13" id="KW-1133">Transmembrane helix</keyword>
<evidence type="ECO:0000256" key="7">
    <source>
        <dbReference type="ARBA" id="ARBA00022692"/>
    </source>
</evidence>
<dbReference type="PANTHER" id="PTHR30433:SF4">
    <property type="entry name" value="MOTILITY PROTEIN A"/>
    <property type="match status" value="1"/>
</dbReference>
<dbReference type="Pfam" id="PF01618">
    <property type="entry name" value="MotA_ExbB"/>
    <property type="match status" value="1"/>
</dbReference>